<keyword evidence="3" id="KW-0479">Metal-binding</keyword>
<dbReference type="SUPFAM" id="SSF51735">
    <property type="entry name" value="NAD(P)-binding Rossmann-fold domains"/>
    <property type="match status" value="1"/>
</dbReference>
<evidence type="ECO:0000256" key="3">
    <source>
        <dbReference type="ARBA" id="ARBA00022723"/>
    </source>
</evidence>
<dbReference type="EMBL" id="VLKW01000005">
    <property type="protein sequence ID" value="TWI46801.1"/>
    <property type="molecule type" value="Genomic_DNA"/>
</dbReference>
<evidence type="ECO:0000313" key="8">
    <source>
        <dbReference type="Proteomes" id="UP000315112"/>
    </source>
</evidence>
<dbReference type="GO" id="GO:0008270">
    <property type="term" value="F:zinc ion binding"/>
    <property type="evidence" value="ECO:0007669"/>
    <property type="project" value="InterPro"/>
</dbReference>
<dbReference type="InterPro" id="IPR036291">
    <property type="entry name" value="NAD(P)-bd_dom_sf"/>
</dbReference>
<protein>
    <submittedName>
        <fullName evidence="7">Propanol-preferring alcohol dehydrogenase</fullName>
    </submittedName>
</protein>
<evidence type="ECO:0000256" key="1">
    <source>
        <dbReference type="ARBA" id="ARBA00001947"/>
    </source>
</evidence>
<keyword evidence="5" id="KW-0560">Oxidoreductase</keyword>
<dbReference type="InterPro" id="IPR011032">
    <property type="entry name" value="GroES-like_sf"/>
</dbReference>
<dbReference type="InterPro" id="IPR013154">
    <property type="entry name" value="ADH-like_N"/>
</dbReference>
<sequence length="339" mass="35186">MRTEHPPRPGATMRAMVLDRPGAPLRPSRLPVPVPGPGQILLRVGACGVCRTDLHIVDGDLAPHRAPLVPGHEVAGTVAAVGADVPAWQVGERAGIPWLGATCGRCPFCRQGRENLCDDARFTGYDVDGGYAEYALADARHACRLPDGYDDVHAAPLLCAGLIGYRAYALAPDARRIGLYGFGAAAHLIAQVARAQGRDVYAFTRPGDVRGQRFARELGAVWAGGSDTPAPVPLDAALLFAPVGALVPLALAAVCKGGSVICAGIHMSDIPAFPYALLWGERSVRSVANLTRADAAAFMALAAAIPLVSATTVFPLEQANEALAALRGGSFDGAAVLVP</sequence>
<dbReference type="GO" id="GO:0004022">
    <property type="term" value="F:alcohol dehydrogenase (NAD+) activity"/>
    <property type="evidence" value="ECO:0007669"/>
    <property type="project" value="TreeGrafter"/>
</dbReference>
<dbReference type="InterPro" id="IPR002328">
    <property type="entry name" value="ADH_Zn_CS"/>
</dbReference>
<dbReference type="PROSITE" id="PS00059">
    <property type="entry name" value="ADH_ZINC"/>
    <property type="match status" value="1"/>
</dbReference>
<feature type="domain" description="Alcohol dehydrogenase-like N-terminal" evidence="6">
    <location>
        <begin position="36"/>
        <end position="147"/>
    </location>
</feature>
<evidence type="ECO:0000256" key="5">
    <source>
        <dbReference type="ARBA" id="ARBA00023002"/>
    </source>
</evidence>
<dbReference type="SUPFAM" id="SSF50129">
    <property type="entry name" value="GroES-like"/>
    <property type="match status" value="1"/>
</dbReference>
<evidence type="ECO:0000256" key="4">
    <source>
        <dbReference type="ARBA" id="ARBA00022833"/>
    </source>
</evidence>
<dbReference type="Proteomes" id="UP000315112">
    <property type="component" value="Unassembled WGS sequence"/>
</dbReference>
<dbReference type="GO" id="GO:0005737">
    <property type="term" value="C:cytoplasm"/>
    <property type="evidence" value="ECO:0007669"/>
    <property type="project" value="TreeGrafter"/>
</dbReference>
<keyword evidence="4" id="KW-0862">Zinc</keyword>
<reference evidence="7 8" key="1">
    <citation type="journal article" date="2015" name="Stand. Genomic Sci.">
        <title>Genomic Encyclopedia of Bacterial and Archaeal Type Strains, Phase III: the genomes of soil and plant-associated and newly described type strains.</title>
        <authorList>
            <person name="Whitman W.B."/>
            <person name="Woyke T."/>
            <person name="Klenk H.P."/>
            <person name="Zhou Y."/>
            <person name="Lilburn T.G."/>
            <person name="Beck B.J."/>
            <person name="De Vos P."/>
            <person name="Vandamme P."/>
            <person name="Eisen J.A."/>
            <person name="Garrity G."/>
            <person name="Hugenholtz P."/>
            <person name="Kyrpides N.C."/>
        </authorList>
    </citation>
    <scope>NUCLEOTIDE SEQUENCE [LARGE SCALE GENOMIC DNA]</scope>
    <source>
        <strain evidence="7 8">CGMCC 1.10685</strain>
    </source>
</reference>
<comment type="similarity">
    <text evidence="2">Belongs to the zinc-containing alcohol dehydrogenase family.</text>
</comment>
<dbReference type="Pfam" id="PF08240">
    <property type="entry name" value="ADH_N"/>
    <property type="match status" value="1"/>
</dbReference>
<evidence type="ECO:0000313" key="7">
    <source>
        <dbReference type="EMBL" id="TWI46801.1"/>
    </source>
</evidence>
<accession>A0A562PQS8</accession>
<dbReference type="PANTHER" id="PTHR42940">
    <property type="entry name" value="ALCOHOL DEHYDROGENASE 1-RELATED"/>
    <property type="match status" value="1"/>
</dbReference>
<dbReference type="NCBIfam" id="TIGR02822">
    <property type="entry name" value="adh_fam_2"/>
    <property type="match status" value="1"/>
</dbReference>
<proteinExistence type="inferred from homology"/>
<dbReference type="InterPro" id="IPR014187">
    <property type="entry name" value="ADH_Zn_typ-2"/>
</dbReference>
<dbReference type="Gene3D" id="3.40.50.720">
    <property type="entry name" value="NAD(P)-binding Rossmann-like Domain"/>
    <property type="match status" value="1"/>
</dbReference>
<comment type="caution">
    <text evidence="7">The sequence shown here is derived from an EMBL/GenBank/DDBJ whole genome shotgun (WGS) entry which is preliminary data.</text>
</comment>
<comment type="cofactor">
    <cofactor evidence="1">
        <name>Zn(2+)</name>
        <dbReference type="ChEBI" id="CHEBI:29105"/>
    </cofactor>
</comment>
<gene>
    <name evidence="7" type="ORF">IP92_03164</name>
</gene>
<dbReference type="AlphaFoldDB" id="A0A562PQS8"/>
<evidence type="ECO:0000256" key="2">
    <source>
        <dbReference type="ARBA" id="ARBA00008072"/>
    </source>
</evidence>
<dbReference type="CDD" id="cd08298">
    <property type="entry name" value="CAD2"/>
    <property type="match status" value="1"/>
</dbReference>
<dbReference type="Gene3D" id="3.90.180.10">
    <property type="entry name" value="Medium-chain alcohol dehydrogenases, catalytic domain"/>
    <property type="match status" value="1"/>
</dbReference>
<name>A0A562PQS8_9BURK</name>
<evidence type="ECO:0000259" key="6">
    <source>
        <dbReference type="Pfam" id="PF08240"/>
    </source>
</evidence>
<dbReference type="PANTHER" id="PTHR42940:SF8">
    <property type="entry name" value="VACUOLAR PROTEIN SORTING-ASSOCIATED PROTEIN 11"/>
    <property type="match status" value="1"/>
</dbReference>
<organism evidence="7 8">
    <name type="scientific">Pseudoduganella flava</name>
    <dbReference type="NCBI Taxonomy" id="871742"/>
    <lineage>
        <taxon>Bacteria</taxon>
        <taxon>Pseudomonadati</taxon>
        <taxon>Pseudomonadota</taxon>
        <taxon>Betaproteobacteria</taxon>
        <taxon>Burkholderiales</taxon>
        <taxon>Oxalobacteraceae</taxon>
        <taxon>Telluria group</taxon>
        <taxon>Pseudoduganella</taxon>
    </lineage>
</organism>